<keyword evidence="5" id="KW-1185">Reference proteome</keyword>
<keyword evidence="2" id="KW-0347">Helicase</keyword>
<dbReference type="PROSITE" id="PS51194">
    <property type="entry name" value="HELICASE_CTER"/>
    <property type="match status" value="1"/>
</dbReference>
<evidence type="ECO:0000256" key="1">
    <source>
        <dbReference type="ARBA" id="ARBA00022801"/>
    </source>
</evidence>
<dbReference type="Pfam" id="PF00271">
    <property type="entry name" value="Helicase_C"/>
    <property type="match status" value="1"/>
</dbReference>
<evidence type="ECO:0000313" key="5">
    <source>
        <dbReference type="Proteomes" id="UP001153636"/>
    </source>
</evidence>
<evidence type="ECO:0000313" key="4">
    <source>
        <dbReference type="EMBL" id="CAH1111861.1"/>
    </source>
</evidence>
<dbReference type="EMBL" id="OV651818">
    <property type="protein sequence ID" value="CAH1111861.1"/>
    <property type="molecule type" value="Genomic_DNA"/>
</dbReference>
<dbReference type="OrthoDB" id="3363059at2759"/>
<name>A0A9P0GJC3_9CUCU</name>
<dbReference type="AlphaFoldDB" id="A0A9P0GJC3"/>
<sequence length="274" mass="31610">MEDLSFLYDKLPVLDRRGNRFDISKEDFKNEEDFQQKRVFAKLHKLKLFQNDLPIAQHKAEIIEKLSQLRVLLIAGDTGCGIMKCLLHQRDNFKLILMSAPINLELFSNYFDDEQIQVIKVPGRLYPIDIKDPYERKREKLDCTPYVQILQMIDEKYQANQKGDMLIFLNGFSEISTLADAVTEYSQIKKNWIVLPLHSSLSLEEQDKEFDYPPEGVRKCIISTNIAETSVTIEGIRFVVDSGKVNKMSYNTNVCVNKLSECSISQDSAKQRSG</sequence>
<dbReference type="InterPro" id="IPR027417">
    <property type="entry name" value="P-loop_NTPase"/>
</dbReference>
<dbReference type="SUPFAM" id="SSF52540">
    <property type="entry name" value="P-loop containing nucleoside triphosphate hydrolases"/>
    <property type="match status" value="1"/>
</dbReference>
<evidence type="ECO:0000256" key="2">
    <source>
        <dbReference type="ARBA" id="ARBA00022806"/>
    </source>
</evidence>
<protein>
    <recommendedName>
        <fullName evidence="3">Helicase C-terminal domain-containing protein</fullName>
    </recommendedName>
</protein>
<organism evidence="4 5">
    <name type="scientific">Psylliodes chrysocephalus</name>
    <dbReference type="NCBI Taxonomy" id="3402493"/>
    <lineage>
        <taxon>Eukaryota</taxon>
        <taxon>Metazoa</taxon>
        <taxon>Ecdysozoa</taxon>
        <taxon>Arthropoda</taxon>
        <taxon>Hexapoda</taxon>
        <taxon>Insecta</taxon>
        <taxon>Pterygota</taxon>
        <taxon>Neoptera</taxon>
        <taxon>Endopterygota</taxon>
        <taxon>Coleoptera</taxon>
        <taxon>Polyphaga</taxon>
        <taxon>Cucujiformia</taxon>
        <taxon>Chrysomeloidea</taxon>
        <taxon>Chrysomelidae</taxon>
        <taxon>Galerucinae</taxon>
        <taxon>Alticini</taxon>
        <taxon>Psylliodes</taxon>
    </lineage>
</organism>
<keyword evidence="1" id="KW-0378">Hydrolase</keyword>
<evidence type="ECO:0000259" key="3">
    <source>
        <dbReference type="PROSITE" id="PS51194"/>
    </source>
</evidence>
<dbReference type="Gene3D" id="3.40.50.300">
    <property type="entry name" value="P-loop containing nucleotide triphosphate hydrolases"/>
    <property type="match status" value="3"/>
</dbReference>
<dbReference type="PANTHER" id="PTHR18934">
    <property type="entry name" value="ATP-DEPENDENT RNA HELICASE"/>
    <property type="match status" value="1"/>
</dbReference>
<reference evidence="4" key="1">
    <citation type="submission" date="2022-01" db="EMBL/GenBank/DDBJ databases">
        <authorList>
            <person name="King R."/>
        </authorList>
    </citation>
    <scope>NUCLEOTIDE SEQUENCE</scope>
</reference>
<gene>
    <name evidence="4" type="ORF">PSYICH_LOCUS11976</name>
</gene>
<keyword evidence="2" id="KW-0067">ATP-binding</keyword>
<dbReference type="GO" id="GO:0003723">
    <property type="term" value="F:RNA binding"/>
    <property type="evidence" value="ECO:0007669"/>
    <property type="project" value="TreeGrafter"/>
</dbReference>
<dbReference type="GO" id="GO:0004386">
    <property type="term" value="F:helicase activity"/>
    <property type="evidence" value="ECO:0007669"/>
    <property type="project" value="UniProtKB-KW"/>
</dbReference>
<accession>A0A9P0GJC3</accession>
<dbReference type="Proteomes" id="UP001153636">
    <property type="component" value="Chromosome 6"/>
</dbReference>
<keyword evidence="2" id="KW-0547">Nucleotide-binding</keyword>
<dbReference type="PANTHER" id="PTHR18934:SF221">
    <property type="entry name" value="ATP-DEPENDENT RNA HELICASE DHX34-RELATED"/>
    <property type="match status" value="1"/>
</dbReference>
<dbReference type="InterPro" id="IPR001650">
    <property type="entry name" value="Helicase_C-like"/>
</dbReference>
<dbReference type="GO" id="GO:0016787">
    <property type="term" value="F:hydrolase activity"/>
    <property type="evidence" value="ECO:0007669"/>
    <property type="project" value="UniProtKB-KW"/>
</dbReference>
<dbReference type="SMART" id="SM00490">
    <property type="entry name" value="HELICc"/>
    <property type="match status" value="1"/>
</dbReference>
<proteinExistence type="predicted"/>
<dbReference type="CDD" id="cd18791">
    <property type="entry name" value="SF2_C_RHA"/>
    <property type="match status" value="1"/>
</dbReference>
<feature type="domain" description="Helicase C-terminal" evidence="3">
    <location>
        <begin position="145"/>
        <end position="274"/>
    </location>
</feature>